<keyword evidence="3" id="KW-1185">Reference proteome</keyword>
<dbReference type="Gene3D" id="1.25.40.10">
    <property type="entry name" value="Tetratricopeptide repeat domain"/>
    <property type="match status" value="2"/>
</dbReference>
<protein>
    <recommendedName>
        <fullName evidence="4">Tetratricopeptide repeat protein</fullName>
    </recommendedName>
</protein>
<dbReference type="Pfam" id="PF14559">
    <property type="entry name" value="TPR_19"/>
    <property type="match status" value="2"/>
</dbReference>
<proteinExistence type="predicted"/>
<evidence type="ECO:0000313" key="3">
    <source>
        <dbReference type="Proteomes" id="UP000285232"/>
    </source>
</evidence>
<evidence type="ECO:0000256" key="1">
    <source>
        <dbReference type="SAM" id="SignalP"/>
    </source>
</evidence>
<dbReference type="SUPFAM" id="SSF48452">
    <property type="entry name" value="TPR-like"/>
    <property type="match status" value="3"/>
</dbReference>
<organism evidence="2 3">
    <name type="scientific">Aurantiacibacter aquimixticola</name>
    <dbReference type="NCBI Taxonomy" id="1958945"/>
    <lineage>
        <taxon>Bacteria</taxon>
        <taxon>Pseudomonadati</taxon>
        <taxon>Pseudomonadota</taxon>
        <taxon>Alphaproteobacteria</taxon>
        <taxon>Sphingomonadales</taxon>
        <taxon>Erythrobacteraceae</taxon>
        <taxon>Aurantiacibacter</taxon>
    </lineage>
</organism>
<dbReference type="PROSITE" id="PS51257">
    <property type="entry name" value="PROKAR_LIPOPROTEIN"/>
    <property type="match status" value="1"/>
</dbReference>
<name>A0A419RUE9_9SPHN</name>
<reference evidence="2 3" key="1">
    <citation type="journal article" date="2017" name="Int. J. Syst. Evol. Microbiol.">
        <title>Erythrobacter aquimixticola sp. nov., isolated from the junction between the ocean and a freshwater spring.</title>
        <authorList>
            <person name="Park S."/>
            <person name="Jung Y.T."/>
            <person name="Choi S.J."/>
            <person name="Yoon J.H."/>
        </authorList>
    </citation>
    <scope>NUCLEOTIDE SEQUENCE [LARGE SCALE GENOMIC DNA]</scope>
    <source>
        <strain evidence="2 3">JSSK-14</strain>
    </source>
</reference>
<accession>A0A419RUE9</accession>
<dbReference type="InterPro" id="IPR011990">
    <property type="entry name" value="TPR-like_helical_dom_sf"/>
</dbReference>
<dbReference type="AlphaFoldDB" id="A0A419RUE9"/>
<comment type="caution">
    <text evidence="2">The sequence shown here is derived from an EMBL/GenBank/DDBJ whole genome shotgun (WGS) entry which is preliminary data.</text>
</comment>
<dbReference type="PANTHER" id="PTHR12558:SF33">
    <property type="entry name" value="BLL7664 PROTEIN"/>
    <property type="match status" value="1"/>
</dbReference>
<dbReference type="EMBL" id="RAHX01000001">
    <property type="protein sequence ID" value="RJY09374.1"/>
    <property type="molecule type" value="Genomic_DNA"/>
</dbReference>
<sequence>MIIRNSILAAALAISLAGCGISAGDPLATGEAAFAERDYHAARVALANATNSENPDPRAAELYARTLLALGDGESAQRVIDQLQARAQPPADIAAMSAHAALLRGDFALALERADASPSDPLAEWVAIRALGELERLAEALKRADVAVETHATDARLLALRGAIALSRRALGDAKILSERALAADDENIDALMLAGQLRAMRGDHEGAREIYASARQHNPADLGALFALAAVEGDLGNAAAAREHLAEIEARAPGHPMALLLGARLAFLEGDLDEANALIQRAEGDIGKIPQGRLLMGEIAYLRGFPAQARAHLERFLAQQPGHMHASTVLARALAEEGEPRAAWDIAAPLADSATATPQILALASSLAARLDEEDRFSARLNRQRPEGFAQAVRDAQRAFADGDAELAERRYAALVDAGGGSDAVILNNAAHAALGAGDKSEALRRARLAHELAPRDPRVRDTLGWILLENGQREAALRHLSAAIDGQPGNLQIRWHYANALVANGRNGEARRIVAELRDFAGPEQREAMDRLLARI</sequence>
<feature type="chain" id="PRO_5019264084" description="Tetratricopeptide repeat protein" evidence="1">
    <location>
        <begin position="24"/>
        <end position="538"/>
    </location>
</feature>
<dbReference type="Proteomes" id="UP000285232">
    <property type="component" value="Unassembled WGS sequence"/>
</dbReference>
<feature type="signal peptide" evidence="1">
    <location>
        <begin position="1"/>
        <end position="23"/>
    </location>
</feature>
<dbReference type="SMART" id="SM00028">
    <property type="entry name" value="TPR"/>
    <property type="match status" value="6"/>
</dbReference>
<dbReference type="PANTHER" id="PTHR12558">
    <property type="entry name" value="CELL DIVISION CYCLE 16,23,27"/>
    <property type="match status" value="1"/>
</dbReference>
<dbReference type="Pfam" id="PF13432">
    <property type="entry name" value="TPR_16"/>
    <property type="match status" value="2"/>
</dbReference>
<gene>
    <name evidence="2" type="ORF">D6201_08415</name>
</gene>
<evidence type="ECO:0000313" key="2">
    <source>
        <dbReference type="EMBL" id="RJY09374.1"/>
    </source>
</evidence>
<dbReference type="InterPro" id="IPR019734">
    <property type="entry name" value="TPR_rpt"/>
</dbReference>
<dbReference type="OrthoDB" id="7487699at2"/>
<evidence type="ECO:0008006" key="4">
    <source>
        <dbReference type="Google" id="ProtNLM"/>
    </source>
</evidence>
<keyword evidence="1" id="KW-0732">Signal</keyword>
<dbReference type="RefSeq" id="WP_120048382.1">
    <property type="nucleotide sequence ID" value="NZ_RAHX01000001.1"/>
</dbReference>